<sequence length="352" mass="38086">MAPRKRKIEAAAADTGADDNERGAPLRRSTRRKTTSKPRASNQENSAAAGPKPDNDTEHRRTTKPSKKKKQQVTSDSAPTAAKKKKEQIISDSAPTATKVRPRASPLTPFSISSAKRDGKETSCLRSHSEPEWPALIFTHGAGGDLSAAAMVNFSTGFAASKLEFGMVMFAGSMNLKGRANLFDVVKKHELGNGSLKGGGILVYGGRSMGARAAVVASQTDQDVQALVLVSYPLVGPSGDMRDKILLDIRPDVDVLFISGANDNMCDWDKLNEVRSKMKAKTWCVKVHGADHGMNVRGAKNLKDGTWKVGNMTGLVAAKWLLNRDKGKRDMDLRWDGTEVIASPWELQESSN</sequence>
<dbReference type="InterPro" id="IPR029058">
    <property type="entry name" value="AB_hydrolase_fold"/>
</dbReference>
<feature type="domain" description="KANL3/Tex30 alpha/beta hydrolase-like" evidence="2">
    <location>
        <begin position="135"/>
        <end position="301"/>
    </location>
</feature>
<proteinExistence type="predicted"/>
<name>A0AA38X0V1_9EURO</name>
<dbReference type="EMBL" id="JAPDRK010000018">
    <property type="protein sequence ID" value="KAJ9604725.1"/>
    <property type="molecule type" value="Genomic_DNA"/>
</dbReference>
<organism evidence="3 4">
    <name type="scientific">Cladophialophora chaetospira</name>
    <dbReference type="NCBI Taxonomy" id="386627"/>
    <lineage>
        <taxon>Eukaryota</taxon>
        <taxon>Fungi</taxon>
        <taxon>Dikarya</taxon>
        <taxon>Ascomycota</taxon>
        <taxon>Pezizomycotina</taxon>
        <taxon>Eurotiomycetes</taxon>
        <taxon>Chaetothyriomycetidae</taxon>
        <taxon>Chaetothyriales</taxon>
        <taxon>Herpotrichiellaceae</taxon>
        <taxon>Cladophialophora</taxon>
    </lineage>
</organism>
<dbReference type="InterPro" id="IPR026555">
    <property type="entry name" value="NSL3/Tex30"/>
</dbReference>
<dbReference type="SUPFAM" id="SSF53474">
    <property type="entry name" value="alpha/beta-Hydrolases"/>
    <property type="match status" value="1"/>
</dbReference>
<feature type="compositionally biased region" description="Basic and acidic residues" evidence="1">
    <location>
        <begin position="115"/>
        <end position="126"/>
    </location>
</feature>
<protein>
    <recommendedName>
        <fullName evidence="2">KANL3/Tex30 alpha/beta hydrolase-like domain-containing protein</fullName>
    </recommendedName>
</protein>
<dbReference type="Proteomes" id="UP001172673">
    <property type="component" value="Unassembled WGS sequence"/>
</dbReference>
<comment type="caution">
    <text evidence="3">The sequence shown here is derived from an EMBL/GenBank/DDBJ whole genome shotgun (WGS) entry which is preliminary data.</text>
</comment>
<evidence type="ECO:0000313" key="3">
    <source>
        <dbReference type="EMBL" id="KAJ9604725.1"/>
    </source>
</evidence>
<dbReference type="InterPro" id="IPR046879">
    <property type="entry name" value="KANL3/Tex30_Abhydrolase"/>
</dbReference>
<feature type="compositionally biased region" description="Basic residues" evidence="1">
    <location>
        <begin position="61"/>
        <end position="71"/>
    </location>
</feature>
<feature type="region of interest" description="Disordered" evidence="1">
    <location>
        <begin position="1"/>
        <end position="126"/>
    </location>
</feature>
<dbReference type="AlphaFoldDB" id="A0AA38X0V1"/>
<reference evidence="3" key="1">
    <citation type="submission" date="2022-10" db="EMBL/GenBank/DDBJ databases">
        <title>Culturing micro-colonial fungi from biological soil crusts in the Mojave desert and describing Neophaeococcomyces mojavensis, and introducing the new genera and species Taxawa tesnikishii.</title>
        <authorList>
            <person name="Kurbessoian T."/>
            <person name="Stajich J.E."/>
        </authorList>
    </citation>
    <scope>NUCLEOTIDE SEQUENCE</scope>
    <source>
        <strain evidence="3">TK_41</strain>
    </source>
</reference>
<dbReference type="Pfam" id="PF20408">
    <property type="entry name" value="Abhydrolase_11"/>
    <property type="match status" value="1"/>
</dbReference>
<evidence type="ECO:0000259" key="2">
    <source>
        <dbReference type="Pfam" id="PF20408"/>
    </source>
</evidence>
<gene>
    <name evidence="3" type="ORF">H2200_010839</name>
</gene>
<dbReference type="PANTHER" id="PTHR13136">
    <property type="entry name" value="TESTIS DEVELOPMENT PROTEIN PRTD"/>
    <property type="match status" value="1"/>
</dbReference>
<dbReference type="PANTHER" id="PTHR13136:SF11">
    <property type="entry name" value="TESTIS-EXPRESSED PROTEIN 30"/>
    <property type="match status" value="1"/>
</dbReference>
<dbReference type="Gene3D" id="3.40.50.1820">
    <property type="entry name" value="alpha/beta hydrolase"/>
    <property type="match status" value="1"/>
</dbReference>
<keyword evidence="4" id="KW-1185">Reference proteome</keyword>
<evidence type="ECO:0000313" key="4">
    <source>
        <dbReference type="Proteomes" id="UP001172673"/>
    </source>
</evidence>
<evidence type="ECO:0000256" key="1">
    <source>
        <dbReference type="SAM" id="MobiDB-lite"/>
    </source>
</evidence>
<accession>A0AA38X0V1</accession>